<sequence>MKATLTQEFEVRLEEKVEEKLRERIEERIEERLEQRVAMEVKSYLTNLLPQMTDDVEAFQGMQVMTTMEATQSPRVIEVATTAPSIER</sequence>
<proteinExistence type="predicted"/>
<organism evidence="1 2">
    <name type="scientific">Chenopodium quinoa</name>
    <name type="common">Quinoa</name>
    <dbReference type="NCBI Taxonomy" id="63459"/>
    <lineage>
        <taxon>Eukaryota</taxon>
        <taxon>Viridiplantae</taxon>
        <taxon>Streptophyta</taxon>
        <taxon>Embryophyta</taxon>
        <taxon>Tracheophyta</taxon>
        <taxon>Spermatophyta</taxon>
        <taxon>Magnoliopsida</taxon>
        <taxon>eudicotyledons</taxon>
        <taxon>Gunneridae</taxon>
        <taxon>Pentapetalae</taxon>
        <taxon>Caryophyllales</taxon>
        <taxon>Chenopodiaceae</taxon>
        <taxon>Chenopodioideae</taxon>
        <taxon>Atripliceae</taxon>
        <taxon>Chenopodium</taxon>
    </lineage>
</organism>
<evidence type="ECO:0000313" key="2">
    <source>
        <dbReference type="Proteomes" id="UP000596660"/>
    </source>
</evidence>
<dbReference type="EnsemblPlants" id="AUR62033798-RA">
    <property type="protein sequence ID" value="AUR62033798-RA:cds"/>
    <property type="gene ID" value="AUR62033798"/>
</dbReference>
<dbReference type="Proteomes" id="UP000596660">
    <property type="component" value="Unplaced"/>
</dbReference>
<dbReference type="Gramene" id="AUR62033798-RA">
    <property type="protein sequence ID" value="AUR62033798-RA:cds"/>
    <property type="gene ID" value="AUR62033798"/>
</dbReference>
<dbReference type="AlphaFoldDB" id="A0A803MR97"/>
<reference evidence="1" key="2">
    <citation type="submission" date="2021-03" db="UniProtKB">
        <authorList>
            <consortium name="EnsemblPlants"/>
        </authorList>
    </citation>
    <scope>IDENTIFICATION</scope>
</reference>
<dbReference type="SMR" id="A0A803MR97"/>
<name>A0A803MR97_CHEQI</name>
<reference evidence="1" key="1">
    <citation type="journal article" date="2017" name="Nature">
        <title>The genome of Chenopodium quinoa.</title>
        <authorList>
            <person name="Jarvis D.E."/>
            <person name="Ho Y.S."/>
            <person name="Lightfoot D.J."/>
            <person name="Schmoeckel S.M."/>
            <person name="Li B."/>
            <person name="Borm T.J.A."/>
            <person name="Ohyanagi H."/>
            <person name="Mineta K."/>
            <person name="Michell C.T."/>
            <person name="Saber N."/>
            <person name="Kharbatia N.M."/>
            <person name="Rupper R.R."/>
            <person name="Sharp A.R."/>
            <person name="Dally N."/>
            <person name="Boughton B.A."/>
            <person name="Woo Y.H."/>
            <person name="Gao G."/>
            <person name="Schijlen E.G.W.M."/>
            <person name="Guo X."/>
            <person name="Momin A.A."/>
            <person name="Negrao S."/>
            <person name="Al-Babili S."/>
            <person name="Gehring C."/>
            <person name="Roessner U."/>
            <person name="Jung C."/>
            <person name="Murphy K."/>
            <person name="Arold S.T."/>
            <person name="Gojobori T."/>
            <person name="van der Linden C.G."/>
            <person name="van Loo E.N."/>
            <person name="Jellen E.N."/>
            <person name="Maughan P.J."/>
            <person name="Tester M."/>
        </authorList>
    </citation>
    <scope>NUCLEOTIDE SEQUENCE [LARGE SCALE GENOMIC DNA]</scope>
    <source>
        <strain evidence="1">cv. PI 614886</strain>
    </source>
</reference>
<accession>A0A803MR97</accession>
<keyword evidence="2" id="KW-1185">Reference proteome</keyword>
<evidence type="ECO:0000313" key="1">
    <source>
        <dbReference type="EnsemblPlants" id="AUR62033798-RA:cds"/>
    </source>
</evidence>
<protein>
    <submittedName>
        <fullName evidence="1">Uncharacterized protein</fullName>
    </submittedName>
</protein>